<dbReference type="Pfam" id="PF00675">
    <property type="entry name" value="Peptidase_M16"/>
    <property type="match status" value="1"/>
</dbReference>
<accession>A0A4Q7MP60</accession>
<gene>
    <name evidence="7" type="ORF">EV679_2088</name>
</gene>
<feature type="signal peptide" evidence="4">
    <location>
        <begin position="1"/>
        <end position="27"/>
    </location>
</feature>
<dbReference type="InterPro" id="IPR011765">
    <property type="entry name" value="Pept_M16_N"/>
</dbReference>
<dbReference type="InterPro" id="IPR007863">
    <property type="entry name" value="Peptidase_M16_C"/>
</dbReference>
<feature type="domain" description="Peptidase M16 C-terminal" evidence="6">
    <location>
        <begin position="666"/>
        <end position="845"/>
    </location>
</feature>
<feature type="chain" id="PRO_5020551710" evidence="4">
    <location>
        <begin position="28"/>
        <end position="916"/>
    </location>
</feature>
<keyword evidence="7" id="KW-0645">Protease</keyword>
<evidence type="ECO:0000259" key="6">
    <source>
        <dbReference type="Pfam" id="PF05193"/>
    </source>
</evidence>
<dbReference type="Gene3D" id="3.30.830.10">
    <property type="entry name" value="Metalloenzyme, LuxS/M16 peptidase-like"/>
    <property type="match status" value="4"/>
</dbReference>
<evidence type="ECO:0000256" key="1">
    <source>
        <dbReference type="ARBA" id="ARBA00001947"/>
    </source>
</evidence>
<dbReference type="PANTHER" id="PTHR11851:SF49">
    <property type="entry name" value="MITOCHONDRIAL-PROCESSING PEPTIDASE SUBUNIT ALPHA"/>
    <property type="match status" value="1"/>
</dbReference>
<dbReference type="SUPFAM" id="SSF63411">
    <property type="entry name" value="LuxS/MPP-like metallohydrolase"/>
    <property type="match status" value="4"/>
</dbReference>
<evidence type="ECO:0000256" key="2">
    <source>
        <dbReference type="ARBA" id="ARBA00007261"/>
    </source>
</evidence>
<sequence length="916" mass="101499">MSFNLNRVVKGLMAMALGLVAPPVLVAATLPAGVSKVATVEGVSEYRLANGLKVVLAPDASTPVTTVNMTYLVGSRHENYGQTGMAHLLEHMLFKGTPTTPNALGEFSRRGLQANGTTSTDRTNYYASFAASPENLEWYLRWQADAMVNSTIASEDLASEMTVVRNEMESGENSPFRVLMQRMQSAAYLWHSYGKSTIGARSDVENVDIAQLRNFYRVYYQPDNAVLVLSGAFDEEATLAMIADAFGKIPRPQRELPREYTVEPVQDGERSVTVRRVGGTPMVAALYHVPSAAAPDYVYFNLATMMLSDTPSGQLYRDLVQNNLATGVFGFAMARRDAGVAMFGAQLQPGMSEDKALEALTDVLESQGKRVMSQQDLDRARNQWLTDWERTFGDAQSLGIALTEAIAAGDWRLFFLQRDWVRNAGLDEVESVSRSYLVRSNRTSGRYVPTDKPVRAPELAAPDVAQLVADYAGDGQAPPAEVFDTSPAAIDAATMRKTLTLPNGSIGIAMLPKSTRSQRAEAVLKLYFGDAETLKGHRVEEEIVADMLGMGTKTRSRQEINDEIDSLRGTLGISGGKGQVEVTLSAPRENLPRMIALVFDLLRNPVFPQDELKTYLGQESNRLRNAMSDPMGLAGKALARHDNPWAKDDVRYQPTFQEELDDLKAVKREKLKAFHEAFYGAGQLTFSAVGDFDAEAAEQALVEGVAGWRKAPSYTRVDNGYRKVDAQQFEIETPDKANAFYLAGGSFEMQDDNPDYPALMLSNFLLGASETSRLWMKIREEAGLSYSVRSHATVSAFEPAARWRVYAIFAPSNRERLETLINETLSEALEKGFTDKEVAEGIEALLNYQRLSRTVDENLAQRWSNYQETGRSFAWVEAFEQKLRQLDAAEVNRVLRKYMHPDDWSRAIAGDFSKKP</sequence>
<organism evidence="7 8">
    <name type="scientific">Kerstersia gyiorum</name>
    <dbReference type="NCBI Taxonomy" id="206506"/>
    <lineage>
        <taxon>Bacteria</taxon>
        <taxon>Pseudomonadati</taxon>
        <taxon>Pseudomonadota</taxon>
        <taxon>Betaproteobacteria</taxon>
        <taxon>Burkholderiales</taxon>
        <taxon>Alcaligenaceae</taxon>
        <taxon>Kerstersia</taxon>
    </lineage>
</organism>
<dbReference type="GO" id="GO:0004222">
    <property type="term" value="F:metalloendopeptidase activity"/>
    <property type="evidence" value="ECO:0007669"/>
    <property type="project" value="InterPro"/>
</dbReference>
<evidence type="ECO:0000259" key="5">
    <source>
        <dbReference type="Pfam" id="PF00675"/>
    </source>
</evidence>
<evidence type="ECO:0000313" key="8">
    <source>
        <dbReference type="Proteomes" id="UP000292039"/>
    </source>
</evidence>
<dbReference type="PANTHER" id="PTHR11851">
    <property type="entry name" value="METALLOPROTEASE"/>
    <property type="match status" value="1"/>
</dbReference>
<keyword evidence="7" id="KW-0378">Hydrolase</keyword>
<dbReference type="InterPro" id="IPR011249">
    <property type="entry name" value="Metalloenz_LuxS/M16"/>
</dbReference>
<keyword evidence="4" id="KW-0732">Signal</keyword>
<protein>
    <submittedName>
        <fullName evidence="7">Zinc protease</fullName>
    </submittedName>
</protein>
<evidence type="ECO:0000256" key="3">
    <source>
        <dbReference type="RuleBase" id="RU004447"/>
    </source>
</evidence>
<dbReference type="GO" id="GO:0046872">
    <property type="term" value="F:metal ion binding"/>
    <property type="evidence" value="ECO:0007669"/>
    <property type="project" value="InterPro"/>
</dbReference>
<name>A0A4Q7MP60_9BURK</name>
<dbReference type="Proteomes" id="UP000292039">
    <property type="component" value="Unassembled WGS sequence"/>
</dbReference>
<dbReference type="PROSITE" id="PS00143">
    <property type="entry name" value="INSULINASE"/>
    <property type="match status" value="1"/>
</dbReference>
<dbReference type="InterPro" id="IPR050361">
    <property type="entry name" value="MPP/UQCRC_Complex"/>
</dbReference>
<proteinExistence type="inferred from homology"/>
<dbReference type="GO" id="GO:0006508">
    <property type="term" value="P:proteolysis"/>
    <property type="evidence" value="ECO:0007669"/>
    <property type="project" value="UniProtKB-KW"/>
</dbReference>
<comment type="similarity">
    <text evidence="2 3">Belongs to the peptidase M16 family.</text>
</comment>
<dbReference type="AlphaFoldDB" id="A0A4Q7MP60"/>
<feature type="domain" description="Peptidase M16 C-terminal" evidence="6">
    <location>
        <begin position="207"/>
        <end position="383"/>
    </location>
</feature>
<dbReference type="EMBL" id="SGWZ01000003">
    <property type="protein sequence ID" value="RZS69493.1"/>
    <property type="molecule type" value="Genomic_DNA"/>
</dbReference>
<evidence type="ECO:0000313" key="7">
    <source>
        <dbReference type="EMBL" id="RZS69493.1"/>
    </source>
</evidence>
<dbReference type="InterPro" id="IPR001431">
    <property type="entry name" value="Pept_M16_Zn_BS"/>
</dbReference>
<reference evidence="7 8" key="1">
    <citation type="submission" date="2019-02" db="EMBL/GenBank/DDBJ databases">
        <title>Genomic Encyclopedia of Type Strains, Phase IV (KMG-IV): sequencing the most valuable type-strain genomes for metagenomic binning, comparative biology and taxonomic classification.</title>
        <authorList>
            <person name="Goeker M."/>
        </authorList>
    </citation>
    <scope>NUCLEOTIDE SEQUENCE [LARGE SCALE GENOMIC DNA]</scope>
    <source>
        <strain evidence="7 8">DSM 16618</strain>
    </source>
</reference>
<dbReference type="Pfam" id="PF05193">
    <property type="entry name" value="Peptidase_M16_C"/>
    <property type="match status" value="2"/>
</dbReference>
<feature type="domain" description="Peptidase M16 N-terminal" evidence="5">
    <location>
        <begin position="53"/>
        <end position="199"/>
    </location>
</feature>
<comment type="caution">
    <text evidence="7">The sequence shown here is derived from an EMBL/GenBank/DDBJ whole genome shotgun (WGS) entry which is preliminary data.</text>
</comment>
<evidence type="ECO:0000256" key="4">
    <source>
        <dbReference type="SAM" id="SignalP"/>
    </source>
</evidence>
<comment type="cofactor">
    <cofactor evidence="1">
        <name>Zn(2+)</name>
        <dbReference type="ChEBI" id="CHEBI:29105"/>
    </cofactor>
</comment>